<dbReference type="RefSeq" id="WP_168054445.1">
    <property type="nucleotide sequence ID" value="NZ_JAAOZT010000005.1"/>
</dbReference>
<protein>
    <submittedName>
        <fullName evidence="1">Uncharacterized protein</fullName>
    </submittedName>
</protein>
<dbReference type="EMBL" id="JACHHQ010000009">
    <property type="protein sequence ID" value="MBB5201868.1"/>
    <property type="molecule type" value="Genomic_DNA"/>
</dbReference>
<accession>A0A840RXP8</accession>
<evidence type="ECO:0000313" key="2">
    <source>
        <dbReference type="Proteomes" id="UP000571084"/>
    </source>
</evidence>
<reference evidence="1 2" key="1">
    <citation type="submission" date="2020-08" db="EMBL/GenBank/DDBJ databases">
        <title>Genomic Encyclopedia of Type Strains, Phase IV (KMG-IV): sequencing the most valuable type-strain genomes for metagenomic binning, comparative biology and taxonomic classification.</title>
        <authorList>
            <person name="Goeker M."/>
        </authorList>
    </citation>
    <scope>NUCLEOTIDE SEQUENCE [LARGE SCALE GENOMIC DNA]</scope>
    <source>
        <strain evidence="1 2">DSM 23240</strain>
    </source>
</reference>
<sequence>MDLNRREWRIDGLIVAVTMNAQLSGMQCIETQSDDSPVIYRIDSAHQYWTNTQLPVEYAHIGLMQDLKQLHAQPCGPWR</sequence>
<organism evidence="1 2">
    <name type="scientific">Glaciimonas immobilis</name>
    <dbReference type="NCBI Taxonomy" id="728004"/>
    <lineage>
        <taxon>Bacteria</taxon>
        <taxon>Pseudomonadati</taxon>
        <taxon>Pseudomonadota</taxon>
        <taxon>Betaproteobacteria</taxon>
        <taxon>Burkholderiales</taxon>
        <taxon>Oxalobacteraceae</taxon>
        <taxon>Glaciimonas</taxon>
    </lineage>
</organism>
<dbReference type="AlphaFoldDB" id="A0A840RXP8"/>
<dbReference type="Proteomes" id="UP000571084">
    <property type="component" value="Unassembled WGS sequence"/>
</dbReference>
<proteinExistence type="predicted"/>
<name>A0A840RXP8_9BURK</name>
<evidence type="ECO:0000313" key="1">
    <source>
        <dbReference type="EMBL" id="MBB5201868.1"/>
    </source>
</evidence>
<gene>
    <name evidence="1" type="ORF">HNR39_003730</name>
</gene>
<keyword evidence="2" id="KW-1185">Reference proteome</keyword>
<comment type="caution">
    <text evidence="1">The sequence shown here is derived from an EMBL/GenBank/DDBJ whole genome shotgun (WGS) entry which is preliminary data.</text>
</comment>